<protein>
    <submittedName>
        <fullName evidence="1">Uncharacterized protein</fullName>
    </submittedName>
</protein>
<proteinExistence type="predicted"/>
<evidence type="ECO:0000313" key="1">
    <source>
        <dbReference type="EMBL" id="TFU50953.1"/>
    </source>
</evidence>
<reference evidence="1 2" key="1">
    <citation type="submission" date="2019-03" db="EMBL/GenBank/DDBJ databases">
        <title>Diversity of the mouse oral microbiome.</title>
        <authorList>
            <person name="Joseph S."/>
            <person name="Aduse-Opoku J."/>
            <person name="Curtis M."/>
            <person name="Wade W."/>
            <person name="Hashim A."/>
        </authorList>
    </citation>
    <scope>NUCLEOTIDE SEQUENCE [LARGE SCALE GENOMIC DNA]</scope>
    <source>
        <strain evidence="1 2">P2318</strain>
    </source>
</reference>
<evidence type="ECO:0000313" key="2">
    <source>
        <dbReference type="Proteomes" id="UP000298073"/>
    </source>
</evidence>
<dbReference type="EMBL" id="SPPV01000009">
    <property type="protein sequence ID" value="TFU50953.1"/>
    <property type="molecule type" value="Genomic_DNA"/>
</dbReference>
<sequence>MVKDVRLDTFIFFPNFVSGEKVNLNTNIRIAAEAPNPEKTGIRFTRNQDCQSSLLLSIHIFQR</sequence>
<dbReference type="AlphaFoldDB" id="A0A7K3MFR1"/>
<organism evidence="1 2">
    <name type="scientific">Bacteroides acidifaciens</name>
    <dbReference type="NCBI Taxonomy" id="85831"/>
    <lineage>
        <taxon>Bacteria</taxon>
        <taxon>Pseudomonadati</taxon>
        <taxon>Bacteroidota</taxon>
        <taxon>Bacteroidia</taxon>
        <taxon>Bacteroidales</taxon>
        <taxon>Bacteroidaceae</taxon>
        <taxon>Bacteroides</taxon>
    </lineage>
</organism>
<accession>A0A7K3MFR1</accession>
<comment type="caution">
    <text evidence="1">The sequence shown here is derived from an EMBL/GenBank/DDBJ whole genome shotgun (WGS) entry which is preliminary data.</text>
</comment>
<dbReference type="Proteomes" id="UP000298073">
    <property type="component" value="Unassembled WGS sequence"/>
</dbReference>
<gene>
    <name evidence="1" type="ORF">E4T97_06230</name>
</gene>
<name>A0A7K3MFR1_9BACE</name>